<evidence type="ECO:0000259" key="11">
    <source>
        <dbReference type="Pfam" id="PF08544"/>
    </source>
</evidence>
<dbReference type="PIRSF" id="PIRSF010376">
    <property type="entry name" value="IspE"/>
    <property type="match status" value="1"/>
</dbReference>
<evidence type="ECO:0000259" key="10">
    <source>
        <dbReference type="Pfam" id="PF00288"/>
    </source>
</evidence>
<dbReference type="InterPro" id="IPR013750">
    <property type="entry name" value="GHMP_kinase_C_dom"/>
</dbReference>
<dbReference type="InterPro" id="IPR036554">
    <property type="entry name" value="GHMP_kinase_C_sf"/>
</dbReference>
<keyword evidence="7 9" id="KW-0067">ATP-binding</keyword>
<comment type="caution">
    <text evidence="12">The sequence shown here is derived from an EMBL/GenBank/DDBJ whole genome shotgun (WGS) entry which is preliminary data.</text>
</comment>
<dbReference type="InterPro" id="IPR006204">
    <property type="entry name" value="GHMP_kinase_N_dom"/>
</dbReference>
<comment type="pathway">
    <text evidence="9">Isoprenoid biosynthesis; isopentenyl diphosphate biosynthesis via DXP pathway; isopentenyl diphosphate from 1-deoxy-D-xylulose 5-phosphate: step 3/6.</text>
</comment>
<reference evidence="13" key="1">
    <citation type="journal article" date="2019" name="Int. J. Syst. Evol. Microbiol.">
        <title>The Global Catalogue of Microorganisms (GCM) 10K type strain sequencing project: providing services to taxonomists for standard genome sequencing and annotation.</title>
        <authorList>
            <consortium name="The Broad Institute Genomics Platform"/>
            <consortium name="The Broad Institute Genome Sequencing Center for Infectious Disease"/>
            <person name="Wu L."/>
            <person name="Ma J."/>
        </authorList>
    </citation>
    <scope>NUCLEOTIDE SEQUENCE [LARGE SCALE GENOMIC DNA]</scope>
    <source>
        <strain evidence="13">TISTR 1571</strain>
    </source>
</reference>
<feature type="active site" evidence="9">
    <location>
        <position position="139"/>
    </location>
</feature>
<dbReference type="InterPro" id="IPR004424">
    <property type="entry name" value="IspE"/>
</dbReference>
<evidence type="ECO:0000256" key="6">
    <source>
        <dbReference type="ARBA" id="ARBA00022777"/>
    </source>
</evidence>
<sequence length="286" mass="31535">MKHDMIYEKAPAKINLTLDVLHKRDDGYHEVEMIMTTIDLADRLSFEKIDSNKVEIASENRFVPNDQRNLAYQAATLLKERFNIKQGIRIHLDKNIPVAAGLAGGSSDAAATLRGVNRLYDLRLTNQELQEIGAEIGSDVPFCVMGGTALAKGRGERLTALPSPPACWVVLAKPNIGVSTKDIYEKVDFTNITHPKTQAAVKALESQDFKSLCENLGNVLEPITASMHREVAQIKSRMEKTGGDGVLMSGSGPTVYSLVAKEEKANRIYNSLRGFCSEVYAVRMLR</sequence>
<dbReference type="Gene3D" id="3.30.70.890">
    <property type="entry name" value="GHMP kinase, C-terminal domain"/>
    <property type="match status" value="1"/>
</dbReference>
<accession>A0ABW5QCK9</accession>
<evidence type="ECO:0000313" key="12">
    <source>
        <dbReference type="EMBL" id="MFD2639667.1"/>
    </source>
</evidence>
<evidence type="ECO:0000256" key="4">
    <source>
        <dbReference type="ARBA" id="ARBA00022679"/>
    </source>
</evidence>
<dbReference type="Pfam" id="PF08544">
    <property type="entry name" value="GHMP_kinases_C"/>
    <property type="match status" value="1"/>
</dbReference>
<comment type="function">
    <text evidence="9">Catalyzes the phosphorylation of the position 2 hydroxy group of 4-diphosphocytidyl-2C-methyl-D-erythritol.</text>
</comment>
<evidence type="ECO:0000256" key="3">
    <source>
        <dbReference type="ARBA" id="ARBA00017473"/>
    </source>
</evidence>
<name>A0ABW5QCK9_9BACI</name>
<dbReference type="PANTHER" id="PTHR43527">
    <property type="entry name" value="4-DIPHOSPHOCYTIDYL-2-C-METHYL-D-ERYTHRITOL KINASE, CHLOROPLASTIC"/>
    <property type="match status" value="1"/>
</dbReference>
<dbReference type="GO" id="GO:0050515">
    <property type="term" value="F:4-(cytidine 5'-diphospho)-2-C-methyl-D-erythritol kinase activity"/>
    <property type="evidence" value="ECO:0007669"/>
    <property type="project" value="UniProtKB-EC"/>
</dbReference>
<keyword evidence="9" id="KW-0414">Isoprene biosynthesis</keyword>
<evidence type="ECO:0000256" key="2">
    <source>
        <dbReference type="ARBA" id="ARBA00012052"/>
    </source>
</evidence>
<dbReference type="EC" id="2.7.1.148" evidence="2 9"/>
<dbReference type="EMBL" id="JBHUMZ010000043">
    <property type="protein sequence ID" value="MFD2639667.1"/>
    <property type="molecule type" value="Genomic_DNA"/>
</dbReference>
<evidence type="ECO:0000313" key="13">
    <source>
        <dbReference type="Proteomes" id="UP001597452"/>
    </source>
</evidence>
<dbReference type="SUPFAM" id="SSF55060">
    <property type="entry name" value="GHMP Kinase, C-terminal domain"/>
    <property type="match status" value="1"/>
</dbReference>
<keyword evidence="6 9" id="KW-0418">Kinase</keyword>
<comment type="catalytic activity">
    <reaction evidence="9">
        <text>4-CDP-2-C-methyl-D-erythritol + ATP = 4-CDP-2-C-methyl-D-erythritol 2-phosphate + ADP + H(+)</text>
        <dbReference type="Rhea" id="RHEA:18437"/>
        <dbReference type="ChEBI" id="CHEBI:15378"/>
        <dbReference type="ChEBI" id="CHEBI:30616"/>
        <dbReference type="ChEBI" id="CHEBI:57823"/>
        <dbReference type="ChEBI" id="CHEBI:57919"/>
        <dbReference type="ChEBI" id="CHEBI:456216"/>
        <dbReference type="EC" id="2.7.1.148"/>
    </reaction>
</comment>
<feature type="active site" evidence="9">
    <location>
        <position position="13"/>
    </location>
</feature>
<proteinExistence type="inferred from homology"/>
<organism evidence="12 13">
    <name type="scientific">Piscibacillus salipiscarius</name>
    <dbReference type="NCBI Taxonomy" id="299480"/>
    <lineage>
        <taxon>Bacteria</taxon>
        <taxon>Bacillati</taxon>
        <taxon>Bacillota</taxon>
        <taxon>Bacilli</taxon>
        <taxon>Bacillales</taxon>
        <taxon>Bacillaceae</taxon>
        <taxon>Piscibacillus</taxon>
    </lineage>
</organism>
<dbReference type="Gene3D" id="3.30.230.10">
    <property type="match status" value="1"/>
</dbReference>
<dbReference type="NCBIfam" id="TIGR00154">
    <property type="entry name" value="ispE"/>
    <property type="match status" value="1"/>
</dbReference>
<dbReference type="RefSeq" id="WP_377329642.1">
    <property type="nucleotide sequence ID" value="NZ_JBHUMZ010000043.1"/>
</dbReference>
<dbReference type="InterPro" id="IPR020568">
    <property type="entry name" value="Ribosomal_Su5_D2-typ_SF"/>
</dbReference>
<gene>
    <name evidence="9 12" type="primary">ispE</name>
    <name evidence="12" type="ORF">ACFSW4_12390</name>
</gene>
<keyword evidence="4 9" id="KW-0808">Transferase</keyword>
<keyword evidence="5 9" id="KW-0547">Nucleotide-binding</keyword>
<keyword evidence="13" id="KW-1185">Reference proteome</keyword>
<evidence type="ECO:0000256" key="7">
    <source>
        <dbReference type="ARBA" id="ARBA00022840"/>
    </source>
</evidence>
<dbReference type="NCBIfam" id="NF011202">
    <property type="entry name" value="PRK14608.1"/>
    <property type="match status" value="1"/>
</dbReference>
<dbReference type="Proteomes" id="UP001597452">
    <property type="component" value="Unassembled WGS sequence"/>
</dbReference>
<feature type="domain" description="GHMP kinase N-terminal" evidence="10">
    <location>
        <begin position="69"/>
        <end position="147"/>
    </location>
</feature>
<dbReference type="SUPFAM" id="SSF54211">
    <property type="entry name" value="Ribosomal protein S5 domain 2-like"/>
    <property type="match status" value="1"/>
</dbReference>
<dbReference type="InterPro" id="IPR014721">
    <property type="entry name" value="Ribsml_uS5_D2-typ_fold_subgr"/>
</dbReference>
<evidence type="ECO:0000256" key="9">
    <source>
        <dbReference type="HAMAP-Rule" id="MF_00061"/>
    </source>
</evidence>
<protein>
    <recommendedName>
        <fullName evidence="3 9">4-diphosphocytidyl-2-C-methyl-D-erythritol kinase</fullName>
        <shortName evidence="9">CMK</shortName>
        <ecNumber evidence="2 9">2.7.1.148</ecNumber>
    </recommendedName>
    <alternativeName>
        <fullName evidence="8 9">4-(cytidine-5'-diphospho)-2-C-methyl-D-erythritol kinase</fullName>
    </alternativeName>
</protein>
<evidence type="ECO:0000256" key="8">
    <source>
        <dbReference type="ARBA" id="ARBA00032554"/>
    </source>
</evidence>
<comment type="similarity">
    <text evidence="1 9">Belongs to the GHMP kinase family. IspE subfamily.</text>
</comment>
<dbReference type="PANTHER" id="PTHR43527:SF2">
    <property type="entry name" value="4-DIPHOSPHOCYTIDYL-2-C-METHYL-D-ERYTHRITOL KINASE, CHLOROPLASTIC"/>
    <property type="match status" value="1"/>
</dbReference>
<dbReference type="Pfam" id="PF00288">
    <property type="entry name" value="GHMP_kinases_N"/>
    <property type="match status" value="1"/>
</dbReference>
<evidence type="ECO:0000256" key="5">
    <source>
        <dbReference type="ARBA" id="ARBA00022741"/>
    </source>
</evidence>
<dbReference type="HAMAP" id="MF_00061">
    <property type="entry name" value="IspE"/>
    <property type="match status" value="1"/>
</dbReference>
<evidence type="ECO:0000256" key="1">
    <source>
        <dbReference type="ARBA" id="ARBA00009684"/>
    </source>
</evidence>
<feature type="domain" description="GHMP kinase C-terminal" evidence="11">
    <location>
        <begin position="200"/>
        <end position="276"/>
    </location>
</feature>
<feature type="binding site" evidence="9">
    <location>
        <begin position="97"/>
        <end position="107"/>
    </location>
    <ligand>
        <name>ATP</name>
        <dbReference type="ChEBI" id="CHEBI:30616"/>
    </ligand>
</feature>